<dbReference type="STRING" id="1682113.A7U43_00170"/>
<dbReference type="RefSeq" id="WP_068001610.1">
    <property type="nucleotide sequence ID" value="NZ_CP015596.1"/>
</dbReference>
<protein>
    <submittedName>
        <fullName evidence="1">Phosphodiesterase</fullName>
    </submittedName>
</protein>
<dbReference type="KEGG" id="madi:A7U43_00170"/>
<proteinExistence type="predicted"/>
<dbReference type="Proteomes" id="UP000077143">
    <property type="component" value="Chromosome"/>
</dbReference>
<name>A0A172UU58_9MYCO</name>
<evidence type="ECO:0000313" key="1">
    <source>
        <dbReference type="EMBL" id="ANE82535.1"/>
    </source>
</evidence>
<dbReference type="GO" id="GO:0020037">
    <property type="term" value="F:heme binding"/>
    <property type="evidence" value="ECO:0007669"/>
    <property type="project" value="InterPro"/>
</dbReference>
<dbReference type="OrthoDB" id="3368165at2"/>
<dbReference type="InterPro" id="IPR020835">
    <property type="entry name" value="Catalase_sf"/>
</dbReference>
<keyword evidence="2" id="KW-1185">Reference proteome</keyword>
<dbReference type="AlphaFoldDB" id="A0A172UU58"/>
<reference evidence="1 2" key="1">
    <citation type="submission" date="2016-05" db="EMBL/GenBank/DDBJ databases">
        <title>Complete genome sequence of a phthalic acid esters degrading Mycobacterium sp. YC-RL4.</title>
        <authorList>
            <person name="Ren L."/>
            <person name="Fan S."/>
            <person name="Ruth N."/>
            <person name="Jia Y."/>
            <person name="Wang J."/>
            <person name="Qiao C."/>
        </authorList>
    </citation>
    <scope>NUCLEOTIDE SEQUENCE [LARGE SCALE GENOMIC DNA]</scope>
    <source>
        <strain evidence="1 2">YC-RL4</strain>
    </source>
</reference>
<accession>A0A172UU58</accession>
<gene>
    <name evidence="1" type="ORF">A7U43_00170</name>
</gene>
<dbReference type="EMBL" id="CP015596">
    <property type="protein sequence ID" value="ANE82535.1"/>
    <property type="molecule type" value="Genomic_DNA"/>
</dbReference>
<evidence type="ECO:0000313" key="2">
    <source>
        <dbReference type="Proteomes" id="UP000077143"/>
    </source>
</evidence>
<sequence length="220" mass="23475">MRVSEVAGLPFRAGAAVRHARLFHPEGVLCSGTVLRTADPGRGLPLTDGQVVGRFSKGVGLPGSLPDFAGLAWRSQTAGGRPWDVLMVSALTRVALMPSASWSSAVFSTLMPLGYDGKTFWLRARLSAPAQLPGLSIEGIRSRLQAGGVVLDVEQAQGAGGFESLAILEFDRVVETSWPPKDVSFDPAINLAPGVSLLPQWLTALRRRAYRSSRQGRDAQ</sequence>
<organism evidence="1 2">
    <name type="scientific">Mycobacterium adipatum</name>
    <dbReference type="NCBI Taxonomy" id="1682113"/>
    <lineage>
        <taxon>Bacteria</taxon>
        <taxon>Bacillati</taxon>
        <taxon>Actinomycetota</taxon>
        <taxon>Actinomycetes</taxon>
        <taxon>Mycobacteriales</taxon>
        <taxon>Mycobacteriaceae</taxon>
        <taxon>Mycobacterium</taxon>
    </lineage>
</organism>
<dbReference type="SUPFAM" id="SSF56634">
    <property type="entry name" value="Heme-dependent catalase-like"/>
    <property type="match status" value="1"/>
</dbReference>